<dbReference type="InterPro" id="IPR036188">
    <property type="entry name" value="FAD/NAD-bd_sf"/>
</dbReference>
<protein>
    <submittedName>
        <fullName evidence="6">NADPH-ferredoxin reductase fprA domain protein</fullName>
        <ecNumber evidence="6">1.18.1.2</ecNumber>
    </submittedName>
</protein>
<evidence type="ECO:0000313" key="6">
    <source>
        <dbReference type="EMBL" id="EUA13821.1"/>
    </source>
</evidence>
<dbReference type="PANTHER" id="PTHR48467:SF1">
    <property type="entry name" value="GLUTAMATE SYNTHASE 1 [NADH], CHLOROPLASTIC-LIKE"/>
    <property type="match status" value="1"/>
</dbReference>
<sequence length="187" mass="20442">MRFLTSPIEIKGDGKVERIVLGRNELVTDESGRVVAKDTGAREELPVQLVVRSVGYRGVPTPGLPFDERSGTIPNTNGRVEGSRNEYVVGWIKRGPTGVIGTNKKDSQDTVDTLLADLAAARQTGLADFGDDHAVKLAEWLASRQPKLVTAEHWQAIDQYERAAGEPHGRPRVKLSTLEELLRVAHG</sequence>
<evidence type="ECO:0000256" key="5">
    <source>
        <dbReference type="ARBA" id="ARBA00023002"/>
    </source>
</evidence>
<gene>
    <name evidence="6" type="ORF">I553_6940</name>
</gene>
<keyword evidence="5 6" id="KW-0560">Oxidoreductase</keyword>
<dbReference type="Gene3D" id="3.40.50.720">
    <property type="entry name" value="NAD(P)-binding Rossmann-like Domain"/>
    <property type="match status" value="1"/>
</dbReference>
<keyword evidence="4" id="KW-0521">NADP</keyword>
<comment type="caution">
    <text evidence="6">The sequence shown here is derived from an EMBL/GenBank/DDBJ whole genome shotgun (WGS) entry which is preliminary data.</text>
</comment>
<organism evidence="6">
    <name type="scientific">Mycobacterium xenopi 4042</name>
    <dbReference type="NCBI Taxonomy" id="1299334"/>
    <lineage>
        <taxon>Bacteria</taxon>
        <taxon>Bacillati</taxon>
        <taxon>Actinomycetota</taxon>
        <taxon>Actinomycetes</taxon>
        <taxon>Mycobacteriales</taxon>
        <taxon>Mycobacteriaceae</taxon>
        <taxon>Mycobacterium</taxon>
    </lineage>
</organism>
<dbReference type="PANTHER" id="PTHR48467">
    <property type="entry name" value="GLUTAMATE SYNTHASE 1 [NADH], CHLOROPLASTIC-LIKE"/>
    <property type="match status" value="1"/>
</dbReference>
<dbReference type="EMBL" id="JAOB01000081">
    <property type="protein sequence ID" value="EUA13821.1"/>
    <property type="molecule type" value="Genomic_DNA"/>
</dbReference>
<proteinExistence type="predicted"/>
<dbReference type="InterPro" id="IPR055275">
    <property type="entry name" value="Ferredox_Rdtase"/>
</dbReference>
<dbReference type="GO" id="GO:0004324">
    <property type="term" value="F:ferredoxin-NADP+ reductase activity"/>
    <property type="evidence" value="ECO:0007669"/>
    <property type="project" value="UniProtKB-EC"/>
</dbReference>
<keyword evidence="3" id="KW-0274">FAD</keyword>
<dbReference type="EC" id="1.18.1.2" evidence="6"/>
<dbReference type="AlphaFoldDB" id="X7Z486"/>
<dbReference type="PATRIC" id="fig|1299334.3.peg.8709"/>
<evidence type="ECO:0000256" key="1">
    <source>
        <dbReference type="ARBA" id="ARBA00001974"/>
    </source>
</evidence>
<evidence type="ECO:0000256" key="4">
    <source>
        <dbReference type="ARBA" id="ARBA00022857"/>
    </source>
</evidence>
<dbReference type="SUPFAM" id="SSF51905">
    <property type="entry name" value="FAD/NAD(P)-binding domain"/>
    <property type="match status" value="1"/>
</dbReference>
<reference evidence="6" key="1">
    <citation type="submission" date="2014-01" db="EMBL/GenBank/DDBJ databases">
        <authorList>
            <person name="Brown-Elliot B."/>
            <person name="Wallace R."/>
            <person name="Lenaerts A."/>
            <person name="Ordway D."/>
            <person name="DeGroote M.A."/>
            <person name="Parker T."/>
            <person name="Sizemore C."/>
            <person name="Tallon L.J."/>
            <person name="Sadzewicz L.K."/>
            <person name="Sengamalay N."/>
            <person name="Fraser C.M."/>
            <person name="Hine E."/>
            <person name="Shefchek K.A."/>
            <person name="Das S.P."/>
            <person name="Tettelin H."/>
        </authorList>
    </citation>
    <scope>NUCLEOTIDE SEQUENCE [LARGE SCALE GENOMIC DNA]</scope>
    <source>
        <strain evidence="6">4042</strain>
    </source>
</reference>
<name>X7Z486_MYCXE</name>
<keyword evidence="2" id="KW-0285">Flavoprotein</keyword>
<comment type="cofactor">
    <cofactor evidence="1">
        <name>FAD</name>
        <dbReference type="ChEBI" id="CHEBI:57692"/>
    </cofactor>
</comment>
<accession>X7Z486</accession>
<dbReference type="SUPFAM" id="SSF51971">
    <property type="entry name" value="Nucleotide-binding domain"/>
    <property type="match status" value="1"/>
</dbReference>
<evidence type="ECO:0000256" key="2">
    <source>
        <dbReference type="ARBA" id="ARBA00022630"/>
    </source>
</evidence>
<evidence type="ECO:0000256" key="3">
    <source>
        <dbReference type="ARBA" id="ARBA00022827"/>
    </source>
</evidence>